<gene>
    <name evidence="2" type="primary">LOC107814016</name>
</gene>
<sequence length="429" mass="50584">MSFKDIPEARKFMNFYSLVNQKKLELVKSDKIRVRYKCVLGCPFKYLISIKKGNEGCRVKTLNPRHDCNPAFDNGRVEYSTIAYYFKKKLQDNLKYKVKEMRADLKNSFLLNASKSKVKKAKRMILKKLEWSSADDYNKLEAYANALRDSNLGSDAVINLSKESFLQGKRKFFRIYICFHALKMGYKEGLRPFIGLDGTFLKGKAKGQLLVVVGQDNMNHFYPLTWAVVDRETKRSWTWFLELFHNSLDLNMGNGVTFMSDMQKAIKTVHPEAKHRFCVRHVESNWCKEYRGLEMKKLLWWSAWATYEEDFKDQLSKLGQLKETSVTDLLKYPPQSWYRVYFDTKLYKPIIKMLEDIRLKVMNQLRNHEDEVRTWKTNYNPQSMKLYNDYLKIAHSIEVDFNGDNGFEIVEGVDKFIVNLQGKRCTCRV</sequence>
<keyword evidence="1" id="KW-1185">Reference proteome</keyword>
<name>A0AC58UHZ4_TOBAC</name>
<reference evidence="1" key="1">
    <citation type="journal article" date="2014" name="Nat. Commun.">
        <title>The tobacco genome sequence and its comparison with those of tomato and potato.</title>
        <authorList>
            <person name="Sierro N."/>
            <person name="Battey J.N."/>
            <person name="Ouadi S."/>
            <person name="Bakaher N."/>
            <person name="Bovet L."/>
            <person name="Willig A."/>
            <person name="Goepfert S."/>
            <person name="Peitsch M.C."/>
            <person name="Ivanov N.V."/>
        </authorList>
    </citation>
    <scope>NUCLEOTIDE SEQUENCE [LARGE SCALE GENOMIC DNA]</scope>
</reference>
<organism evidence="1 2">
    <name type="scientific">Nicotiana tabacum</name>
    <name type="common">Common tobacco</name>
    <dbReference type="NCBI Taxonomy" id="4097"/>
    <lineage>
        <taxon>Eukaryota</taxon>
        <taxon>Viridiplantae</taxon>
        <taxon>Streptophyta</taxon>
        <taxon>Embryophyta</taxon>
        <taxon>Tracheophyta</taxon>
        <taxon>Spermatophyta</taxon>
        <taxon>Magnoliopsida</taxon>
        <taxon>eudicotyledons</taxon>
        <taxon>Gunneridae</taxon>
        <taxon>Pentapetalae</taxon>
        <taxon>asterids</taxon>
        <taxon>lamiids</taxon>
        <taxon>Solanales</taxon>
        <taxon>Solanaceae</taxon>
        <taxon>Nicotianoideae</taxon>
        <taxon>Nicotianeae</taxon>
        <taxon>Nicotiana</taxon>
    </lineage>
</organism>
<evidence type="ECO:0000313" key="2">
    <source>
        <dbReference type="RefSeq" id="XP_075108859.1"/>
    </source>
</evidence>
<dbReference type="RefSeq" id="XP_075108859.1">
    <property type="nucleotide sequence ID" value="XM_075252758.1"/>
</dbReference>
<proteinExistence type="predicted"/>
<dbReference type="Proteomes" id="UP000790787">
    <property type="component" value="Chromosome 5"/>
</dbReference>
<accession>A0AC58UHZ4</accession>
<evidence type="ECO:0000313" key="1">
    <source>
        <dbReference type="Proteomes" id="UP000790787"/>
    </source>
</evidence>
<protein>
    <submittedName>
        <fullName evidence="2">Uncharacterized protein LOC107814016</fullName>
    </submittedName>
</protein>
<reference evidence="2" key="2">
    <citation type="submission" date="2025-08" db="UniProtKB">
        <authorList>
            <consortium name="RefSeq"/>
        </authorList>
    </citation>
    <scope>IDENTIFICATION</scope>
    <source>
        <tissue evidence="2">Leaf</tissue>
    </source>
</reference>